<evidence type="ECO:0000256" key="5">
    <source>
        <dbReference type="ARBA" id="ARBA00023004"/>
    </source>
</evidence>
<dbReference type="Gene3D" id="3.20.20.70">
    <property type="entry name" value="Aldolase class I"/>
    <property type="match status" value="1"/>
</dbReference>
<evidence type="ECO:0000259" key="7">
    <source>
        <dbReference type="PROSITE" id="PS51918"/>
    </source>
</evidence>
<dbReference type="SUPFAM" id="SSF102114">
    <property type="entry name" value="Radical SAM enzymes"/>
    <property type="match status" value="1"/>
</dbReference>
<dbReference type="PANTHER" id="PTHR11228:SF7">
    <property type="entry name" value="PQQA PEPTIDE CYCLASE"/>
    <property type="match status" value="1"/>
</dbReference>
<evidence type="ECO:0000313" key="9">
    <source>
        <dbReference type="Proteomes" id="UP000053091"/>
    </source>
</evidence>
<dbReference type="STRING" id="1678841.TBC1_111470"/>
<dbReference type="GO" id="GO:0003824">
    <property type="term" value="F:catalytic activity"/>
    <property type="evidence" value="ECO:0007669"/>
    <property type="project" value="InterPro"/>
</dbReference>
<dbReference type="InterPro" id="IPR006638">
    <property type="entry name" value="Elp3/MiaA/NifB-like_rSAM"/>
</dbReference>
<dbReference type="InterPro" id="IPR050377">
    <property type="entry name" value="Radical_SAM_PqqE_MftC-like"/>
</dbReference>
<dbReference type="InterPro" id="IPR026404">
    <property type="entry name" value="rSAM_w_lipo"/>
</dbReference>
<keyword evidence="3" id="KW-0949">S-adenosyl-L-methionine</keyword>
<accession>A0A0S7C1R4</accession>
<proteinExistence type="predicted"/>
<dbReference type="OrthoDB" id="9763993at2"/>
<dbReference type="AlphaFoldDB" id="A0A0S7C1R4"/>
<dbReference type="SFLD" id="SFLDG01067">
    <property type="entry name" value="SPASM/twitch_domain_containing"/>
    <property type="match status" value="1"/>
</dbReference>
<evidence type="ECO:0000256" key="4">
    <source>
        <dbReference type="ARBA" id="ARBA00022723"/>
    </source>
</evidence>
<keyword evidence="6" id="KW-0411">Iron-sulfur</keyword>
<dbReference type="EMBL" id="DF968182">
    <property type="protein sequence ID" value="GAP43318.1"/>
    <property type="molecule type" value="Genomic_DNA"/>
</dbReference>
<feature type="domain" description="Radical SAM core" evidence="7">
    <location>
        <begin position="20"/>
        <end position="238"/>
    </location>
</feature>
<dbReference type="SFLD" id="SFLDG01386">
    <property type="entry name" value="main_SPASM_domain-containing"/>
    <property type="match status" value="1"/>
</dbReference>
<keyword evidence="5" id="KW-0408">Iron</keyword>
<sequence length="356" mass="40772">MISSLKRVAFRKFRESEVQLHELNYLFWECTTRCNLNCRHCGSDCSQDYSFPDMPVDDFLAAVDTIKERPENFTVVFTGGEPLLRKDLELCGRALRKRGLRWSLVTNGHLYDEQRHISLLNAGLGALTISLDGLEASHNWLRNNDKSFTKVIHAIELAASSGRLSFDVVTCVNQKNISELAQIRDLLVSANVKSWRLFTIIPIGRAAGDQELQLTDNQFAELMDFIALQRKGKQIDVKFSCEGYVGKYEPLVRDSYFFCRAGINIGSVLIDGSISACPNINRSFTQGNIYRDNLYEVWLNKFLPFRNREWTKKGKCASCKDYKDCWGNGFHNWHGDMNDVLVCHKEKIEHATKNQH</sequence>
<dbReference type="GO" id="GO:0051539">
    <property type="term" value="F:4 iron, 4 sulfur cluster binding"/>
    <property type="evidence" value="ECO:0007669"/>
    <property type="project" value="UniProtKB-KW"/>
</dbReference>
<reference evidence="8" key="1">
    <citation type="journal article" date="2015" name="Genome Announc.">
        <title>Draft Genome Sequence of Bacteroidales Strain TBC1, a Novel Isolate from a Methanogenic Wastewater Treatment System.</title>
        <authorList>
            <person name="Tourlousse D.M."/>
            <person name="Matsuura N."/>
            <person name="Sun L."/>
            <person name="Toyonaga M."/>
            <person name="Kuroda K."/>
            <person name="Ohashi A."/>
            <person name="Cruz R."/>
            <person name="Yamaguchi T."/>
            <person name="Sekiguchi Y."/>
        </authorList>
    </citation>
    <scope>NUCLEOTIDE SEQUENCE [LARGE SCALE GENOMIC DNA]</scope>
    <source>
        <strain evidence="8">TBC1</strain>
    </source>
</reference>
<evidence type="ECO:0000256" key="1">
    <source>
        <dbReference type="ARBA" id="ARBA00001966"/>
    </source>
</evidence>
<protein>
    <submittedName>
        <fullName evidence="8">Radical SAM enzyme</fullName>
    </submittedName>
</protein>
<dbReference type="SFLD" id="SFLDS00029">
    <property type="entry name" value="Radical_SAM"/>
    <property type="match status" value="1"/>
</dbReference>
<evidence type="ECO:0000256" key="6">
    <source>
        <dbReference type="ARBA" id="ARBA00023014"/>
    </source>
</evidence>
<comment type="cofactor">
    <cofactor evidence="1">
        <name>[4Fe-4S] cluster</name>
        <dbReference type="ChEBI" id="CHEBI:49883"/>
    </cofactor>
</comment>
<name>A0A0S7C1R4_9BACT</name>
<dbReference type="InterPro" id="IPR013785">
    <property type="entry name" value="Aldolase_TIM"/>
</dbReference>
<dbReference type="Pfam" id="PF04055">
    <property type="entry name" value="Radical_SAM"/>
    <property type="match status" value="1"/>
</dbReference>
<dbReference type="NCBIfam" id="TIGR04133">
    <property type="entry name" value="rSAM_w_lipo"/>
    <property type="match status" value="1"/>
</dbReference>
<dbReference type="PIRSF" id="PIRSF037420">
    <property type="entry name" value="PQQ_syn_pqqE"/>
    <property type="match status" value="1"/>
</dbReference>
<dbReference type="Proteomes" id="UP000053091">
    <property type="component" value="Unassembled WGS sequence"/>
</dbReference>
<organism evidence="8">
    <name type="scientific">Lentimicrobium saccharophilum</name>
    <dbReference type="NCBI Taxonomy" id="1678841"/>
    <lineage>
        <taxon>Bacteria</taxon>
        <taxon>Pseudomonadati</taxon>
        <taxon>Bacteroidota</taxon>
        <taxon>Bacteroidia</taxon>
        <taxon>Bacteroidales</taxon>
        <taxon>Lentimicrobiaceae</taxon>
        <taxon>Lentimicrobium</taxon>
    </lineage>
</organism>
<dbReference type="SMART" id="SM00729">
    <property type="entry name" value="Elp3"/>
    <property type="match status" value="1"/>
</dbReference>
<keyword evidence="4" id="KW-0479">Metal-binding</keyword>
<evidence type="ECO:0000313" key="8">
    <source>
        <dbReference type="EMBL" id="GAP43318.1"/>
    </source>
</evidence>
<dbReference type="RefSeq" id="WP_062040239.1">
    <property type="nucleotide sequence ID" value="NZ_DF968182.1"/>
</dbReference>
<dbReference type="PANTHER" id="PTHR11228">
    <property type="entry name" value="RADICAL SAM DOMAIN PROTEIN"/>
    <property type="match status" value="1"/>
</dbReference>
<dbReference type="InterPro" id="IPR017200">
    <property type="entry name" value="PqqE-like"/>
</dbReference>
<keyword evidence="2" id="KW-0004">4Fe-4S</keyword>
<keyword evidence="9" id="KW-1185">Reference proteome</keyword>
<dbReference type="PROSITE" id="PS51918">
    <property type="entry name" value="RADICAL_SAM"/>
    <property type="match status" value="1"/>
</dbReference>
<dbReference type="InterPro" id="IPR007197">
    <property type="entry name" value="rSAM"/>
</dbReference>
<dbReference type="InterPro" id="IPR058240">
    <property type="entry name" value="rSAM_sf"/>
</dbReference>
<dbReference type="GO" id="GO:0046872">
    <property type="term" value="F:metal ion binding"/>
    <property type="evidence" value="ECO:0007669"/>
    <property type="project" value="UniProtKB-KW"/>
</dbReference>
<evidence type="ECO:0000256" key="3">
    <source>
        <dbReference type="ARBA" id="ARBA00022691"/>
    </source>
</evidence>
<dbReference type="CDD" id="cd01335">
    <property type="entry name" value="Radical_SAM"/>
    <property type="match status" value="1"/>
</dbReference>
<gene>
    <name evidence="8" type="ORF">TBC1_111470</name>
</gene>
<evidence type="ECO:0000256" key="2">
    <source>
        <dbReference type="ARBA" id="ARBA00022485"/>
    </source>
</evidence>